<dbReference type="InterPro" id="IPR051910">
    <property type="entry name" value="ComF/GntX_DNA_util-trans"/>
</dbReference>
<name>A0ABM9I1U2_9GAMM</name>
<dbReference type="EMBL" id="OX458333">
    <property type="protein sequence ID" value="CAI8833923.1"/>
    <property type="molecule type" value="Genomic_DNA"/>
</dbReference>
<organism evidence="3 4">
    <name type="scientific">Methylocaldum szegediense</name>
    <dbReference type="NCBI Taxonomy" id="73780"/>
    <lineage>
        <taxon>Bacteria</taxon>
        <taxon>Pseudomonadati</taxon>
        <taxon>Pseudomonadota</taxon>
        <taxon>Gammaproteobacteria</taxon>
        <taxon>Methylococcales</taxon>
        <taxon>Methylococcaceae</taxon>
        <taxon>Methylocaldum</taxon>
    </lineage>
</organism>
<accession>A0ABM9I1U2</accession>
<evidence type="ECO:0000313" key="3">
    <source>
        <dbReference type="EMBL" id="CAI8833923.1"/>
    </source>
</evidence>
<dbReference type="PANTHER" id="PTHR47505:SF1">
    <property type="entry name" value="DNA UTILIZATION PROTEIN YHGH"/>
    <property type="match status" value="1"/>
</dbReference>
<dbReference type="Gene3D" id="3.40.50.2020">
    <property type="match status" value="1"/>
</dbReference>
<comment type="similarity">
    <text evidence="1">Belongs to the ComF/GntX family.</text>
</comment>
<dbReference type="InterPro" id="IPR029057">
    <property type="entry name" value="PRTase-like"/>
</dbReference>
<feature type="domain" description="Double zinc ribbon" evidence="2">
    <location>
        <begin position="9"/>
        <end position="64"/>
    </location>
</feature>
<dbReference type="CDD" id="cd06223">
    <property type="entry name" value="PRTases_typeI"/>
    <property type="match status" value="1"/>
</dbReference>
<dbReference type="Proteomes" id="UP001162030">
    <property type="component" value="Chromosome"/>
</dbReference>
<gene>
    <name evidence="3" type="ORF">MSZNOR_2198</name>
</gene>
<evidence type="ECO:0000259" key="2">
    <source>
        <dbReference type="Pfam" id="PF18912"/>
    </source>
</evidence>
<sequence length="230" mass="25815">MNKWSNIIQNWLYPPTCLLCGDTHKEAIDLCLGCRKSLPYNTVACPNCAIPLETSVPELCGNCQKNAPGFHSAFALFRYEEPVRYLIHSLKFGAHYPCARLLGALLAEKLATLNEKPHAIIPVPLHPSRYRWRGFNQATEIARTVSYRLGIPLDLRSCRRIRPTAAQAELTAKQRRRNVRNAFAVETAIQHRHVAILDDVITTCATVGELAKVLYRAGVLRVDVWACARA</sequence>
<reference evidence="3 4" key="1">
    <citation type="submission" date="2023-03" db="EMBL/GenBank/DDBJ databases">
        <authorList>
            <person name="Pearce D."/>
        </authorList>
    </citation>
    <scope>NUCLEOTIDE SEQUENCE [LARGE SCALE GENOMIC DNA]</scope>
    <source>
        <strain evidence="3">Msz</strain>
    </source>
</reference>
<dbReference type="PANTHER" id="PTHR47505">
    <property type="entry name" value="DNA UTILIZATION PROTEIN YHGH"/>
    <property type="match status" value="1"/>
</dbReference>
<protein>
    <submittedName>
        <fullName evidence="3">Competence protein ComFC</fullName>
    </submittedName>
</protein>
<dbReference type="InterPro" id="IPR000836">
    <property type="entry name" value="PRTase_dom"/>
</dbReference>
<proteinExistence type="inferred from homology"/>
<dbReference type="InterPro" id="IPR044005">
    <property type="entry name" value="DZR_2"/>
</dbReference>
<keyword evidence="4" id="KW-1185">Reference proteome</keyword>
<dbReference type="SUPFAM" id="SSF53271">
    <property type="entry name" value="PRTase-like"/>
    <property type="match status" value="1"/>
</dbReference>
<dbReference type="Pfam" id="PF18912">
    <property type="entry name" value="DZR_2"/>
    <property type="match status" value="1"/>
</dbReference>
<evidence type="ECO:0000256" key="1">
    <source>
        <dbReference type="ARBA" id="ARBA00008007"/>
    </source>
</evidence>
<evidence type="ECO:0000313" key="4">
    <source>
        <dbReference type="Proteomes" id="UP001162030"/>
    </source>
</evidence>